<evidence type="ECO:0000313" key="7">
    <source>
        <dbReference type="Proteomes" id="UP000515913"/>
    </source>
</evidence>
<gene>
    <name evidence="5" type="primary">rpmB</name>
    <name evidence="6" type="ORF">H9Q81_08235</name>
</gene>
<dbReference type="InterPro" id="IPR037147">
    <property type="entry name" value="Ribosomal_bL28_sf"/>
</dbReference>
<evidence type="ECO:0000256" key="5">
    <source>
        <dbReference type="HAMAP-Rule" id="MF_00373"/>
    </source>
</evidence>
<evidence type="ECO:0000256" key="4">
    <source>
        <dbReference type="ARBA" id="ARBA00035174"/>
    </source>
</evidence>
<proteinExistence type="inferred from homology"/>
<protein>
    <recommendedName>
        <fullName evidence="4 5">Large ribosomal subunit protein bL28</fullName>
    </recommendedName>
</protein>
<sequence length="85" mass="9333">MQRCEITGVGIITGNQISHSHRLTRRAWRPNLQLTTINVNGTSLRVKVCSKTLKTLKGLNEAETLKFLKANAATLSSKVAKALCK</sequence>
<dbReference type="Gene3D" id="2.30.170.40">
    <property type="entry name" value="Ribosomal protein L28/L24"/>
    <property type="match status" value="1"/>
</dbReference>
<dbReference type="InterPro" id="IPR050096">
    <property type="entry name" value="Bacterial_rp_bL28"/>
</dbReference>
<organism evidence="6 7">
    <name type="scientific">Fusobacterium hominis</name>
    <dbReference type="NCBI Taxonomy" id="2764326"/>
    <lineage>
        <taxon>Bacteria</taxon>
        <taxon>Fusobacteriati</taxon>
        <taxon>Fusobacteriota</taxon>
        <taxon>Fusobacteriia</taxon>
        <taxon>Fusobacteriales</taxon>
        <taxon>Fusobacteriaceae</taxon>
        <taxon>Fusobacterium</taxon>
    </lineage>
</organism>
<dbReference type="PANTHER" id="PTHR39080">
    <property type="entry name" value="50S RIBOSOMAL PROTEIN L28"/>
    <property type="match status" value="1"/>
</dbReference>
<dbReference type="InterPro" id="IPR001383">
    <property type="entry name" value="Ribosomal_bL28_bact-type"/>
</dbReference>
<dbReference type="EMBL" id="CP060637">
    <property type="protein sequence ID" value="QNM14928.1"/>
    <property type="molecule type" value="Genomic_DNA"/>
</dbReference>
<comment type="similarity">
    <text evidence="1 5">Belongs to the bacterial ribosomal protein bL28 family.</text>
</comment>
<dbReference type="AlphaFoldDB" id="A0A7G9GVU6"/>
<evidence type="ECO:0000256" key="2">
    <source>
        <dbReference type="ARBA" id="ARBA00022980"/>
    </source>
</evidence>
<dbReference type="Proteomes" id="UP000515913">
    <property type="component" value="Chromosome"/>
</dbReference>
<dbReference type="RefSeq" id="WP_101474483.1">
    <property type="nucleotide sequence ID" value="NZ_CP060637.1"/>
</dbReference>
<dbReference type="NCBIfam" id="TIGR00009">
    <property type="entry name" value="L28"/>
    <property type="match status" value="1"/>
</dbReference>
<name>A0A7G9GVU6_9FUSO</name>
<dbReference type="GO" id="GO:0003735">
    <property type="term" value="F:structural constituent of ribosome"/>
    <property type="evidence" value="ECO:0007669"/>
    <property type="project" value="InterPro"/>
</dbReference>
<evidence type="ECO:0000313" key="6">
    <source>
        <dbReference type="EMBL" id="QNM14928.1"/>
    </source>
</evidence>
<evidence type="ECO:0000256" key="3">
    <source>
        <dbReference type="ARBA" id="ARBA00023274"/>
    </source>
</evidence>
<dbReference type="Pfam" id="PF00830">
    <property type="entry name" value="Ribosomal_L28"/>
    <property type="match status" value="1"/>
</dbReference>
<keyword evidence="2 5" id="KW-0689">Ribosomal protein</keyword>
<dbReference type="HAMAP" id="MF_00373">
    <property type="entry name" value="Ribosomal_bL28"/>
    <property type="match status" value="1"/>
</dbReference>
<accession>A0A7G9GVU6</accession>
<dbReference type="GO" id="GO:1990904">
    <property type="term" value="C:ribonucleoprotein complex"/>
    <property type="evidence" value="ECO:0007669"/>
    <property type="project" value="UniProtKB-KW"/>
</dbReference>
<keyword evidence="7" id="KW-1185">Reference proteome</keyword>
<dbReference type="SUPFAM" id="SSF143800">
    <property type="entry name" value="L28p-like"/>
    <property type="match status" value="1"/>
</dbReference>
<evidence type="ECO:0000256" key="1">
    <source>
        <dbReference type="ARBA" id="ARBA00008760"/>
    </source>
</evidence>
<dbReference type="GO" id="GO:0006412">
    <property type="term" value="P:translation"/>
    <property type="evidence" value="ECO:0007669"/>
    <property type="project" value="UniProtKB-UniRule"/>
</dbReference>
<keyword evidence="3 5" id="KW-0687">Ribonucleoprotein</keyword>
<dbReference type="GO" id="GO:0005840">
    <property type="term" value="C:ribosome"/>
    <property type="evidence" value="ECO:0007669"/>
    <property type="project" value="UniProtKB-KW"/>
</dbReference>
<dbReference type="PANTHER" id="PTHR39080:SF1">
    <property type="entry name" value="LARGE RIBOSOMAL SUBUNIT PROTEIN BL28A"/>
    <property type="match status" value="1"/>
</dbReference>
<dbReference type="InterPro" id="IPR026569">
    <property type="entry name" value="Ribosomal_bL28"/>
</dbReference>
<reference evidence="6 7" key="1">
    <citation type="submission" date="2020-08" db="EMBL/GenBank/DDBJ databases">
        <authorList>
            <person name="Liu C."/>
            <person name="Sun Q."/>
        </authorList>
    </citation>
    <scope>NUCLEOTIDE SEQUENCE [LARGE SCALE GENOMIC DNA]</scope>
    <source>
        <strain evidence="6 7">NSJ-57</strain>
    </source>
</reference>
<dbReference type="KEGG" id="fho:H9Q81_08235"/>
<dbReference type="InterPro" id="IPR034704">
    <property type="entry name" value="Ribosomal_bL28/bL31-like_sf"/>
</dbReference>